<proteinExistence type="predicted"/>
<feature type="chain" id="PRO_5042278549" evidence="1">
    <location>
        <begin position="23"/>
        <end position="88"/>
    </location>
</feature>
<sequence length="88" mass="9873">MKQPLATYFLVIAFLILTSENGLPWVEGINTGICERLVLGIYCPPEEDSRICLTECSKISRGHHPIDHSCLSGHDSTFCFCQWLSNLC</sequence>
<keyword evidence="3" id="KW-1185">Reference proteome</keyword>
<comment type="caution">
    <text evidence="2">The sequence shown here is derived from an EMBL/GenBank/DDBJ whole genome shotgun (WGS) entry which is preliminary data.</text>
</comment>
<reference evidence="2" key="1">
    <citation type="submission" date="2023-12" db="EMBL/GenBank/DDBJ databases">
        <title>Genome assembly of Anisodus tanguticus.</title>
        <authorList>
            <person name="Wang Y.-J."/>
        </authorList>
    </citation>
    <scope>NUCLEOTIDE SEQUENCE</scope>
    <source>
        <strain evidence="2">KB-2021</strain>
        <tissue evidence="2">Leaf</tissue>
    </source>
</reference>
<evidence type="ECO:0000256" key="1">
    <source>
        <dbReference type="SAM" id="SignalP"/>
    </source>
</evidence>
<organism evidence="2 3">
    <name type="scientific">Anisodus tanguticus</name>
    <dbReference type="NCBI Taxonomy" id="243964"/>
    <lineage>
        <taxon>Eukaryota</taxon>
        <taxon>Viridiplantae</taxon>
        <taxon>Streptophyta</taxon>
        <taxon>Embryophyta</taxon>
        <taxon>Tracheophyta</taxon>
        <taxon>Spermatophyta</taxon>
        <taxon>Magnoliopsida</taxon>
        <taxon>eudicotyledons</taxon>
        <taxon>Gunneridae</taxon>
        <taxon>Pentapetalae</taxon>
        <taxon>asterids</taxon>
        <taxon>lamiids</taxon>
        <taxon>Solanales</taxon>
        <taxon>Solanaceae</taxon>
        <taxon>Solanoideae</taxon>
        <taxon>Hyoscyameae</taxon>
        <taxon>Anisodus</taxon>
    </lineage>
</organism>
<evidence type="ECO:0000313" key="2">
    <source>
        <dbReference type="EMBL" id="KAK4352634.1"/>
    </source>
</evidence>
<dbReference type="Proteomes" id="UP001291623">
    <property type="component" value="Unassembled WGS sequence"/>
</dbReference>
<accession>A0AAE1RHY8</accession>
<keyword evidence="1" id="KW-0732">Signal</keyword>
<name>A0AAE1RHY8_9SOLA</name>
<evidence type="ECO:0000313" key="3">
    <source>
        <dbReference type="Proteomes" id="UP001291623"/>
    </source>
</evidence>
<dbReference type="AlphaFoldDB" id="A0AAE1RHY8"/>
<gene>
    <name evidence="2" type="ORF">RND71_028152</name>
</gene>
<feature type="signal peptide" evidence="1">
    <location>
        <begin position="1"/>
        <end position="22"/>
    </location>
</feature>
<protein>
    <submittedName>
        <fullName evidence="2">Uncharacterized protein</fullName>
    </submittedName>
</protein>
<dbReference type="EMBL" id="JAVYJV010000015">
    <property type="protein sequence ID" value="KAK4352634.1"/>
    <property type="molecule type" value="Genomic_DNA"/>
</dbReference>